<name>A0ABX2MLF8_9BACL</name>
<dbReference type="Proteomes" id="UP000577724">
    <property type="component" value="Unassembled WGS sequence"/>
</dbReference>
<evidence type="ECO:0000313" key="2">
    <source>
        <dbReference type="Proteomes" id="UP000577724"/>
    </source>
</evidence>
<accession>A0ABX2MLF8</accession>
<dbReference type="EMBL" id="JABMCC010000107">
    <property type="protein sequence ID" value="NUU54888.1"/>
    <property type="molecule type" value="Genomic_DNA"/>
</dbReference>
<organism evidence="1 2">
    <name type="scientific">Paenibacillus taichungensis</name>
    <dbReference type="NCBI Taxonomy" id="484184"/>
    <lineage>
        <taxon>Bacteria</taxon>
        <taxon>Bacillati</taxon>
        <taxon>Bacillota</taxon>
        <taxon>Bacilli</taxon>
        <taxon>Bacillales</taxon>
        <taxon>Paenibacillaceae</taxon>
        <taxon>Paenibacillus</taxon>
    </lineage>
</organism>
<sequence length="96" mass="10409">MLISMGKGEKLNLNTNSITPKEVISLLGELQSVVLRLQQTTAAAPILVQEALRISEIEVELPGDLIMNWTEKSIVNLASIKNSSVATASTEGREFD</sequence>
<evidence type="ECO:0000313" key="1">
    <source>
        <dbReference type="EMBL" id="NUU54888.1"/>
    </source>
</evidence>
<proteinExistence type="predicted"/>
<protein>
    <submittedName>
        <fullName evidence="1">Uncharacterized protein</fullName>
    </submittedName>
</protein>
<comment type="caution">
    <text evidence="1">The sequence shown here is derived from an EMBL/GenBank/DDBJ whole genome shotgun (WGS) entry which is preliminary data.</text>
</comment>
<keyword evidence="2" id="KW-1185">Reference proteome</keyword>
<gene>
    <name evidence="1" type="ORF">HP548_12455</name>
</gene>
<reference evidence="1 2" key="1">
    <citation type="submission" date="2020-05" db="EMBL/GenBank/DDBJ databases">
        <title>Genome Sequencing of Type Strains.</title>
        <authorList>
            <person name="Lemaire J.F."/>
            <person name="Inderbitzin P."/>
            <person name="Gregorio O.A."/>
            <person name="Collins S.B."/>
            <person name="Wespe N."/>
            <person name="Knight-Connoni V."/>
        </authorList>
    </citation>
    <scope>NUCLEOTIDE SEQUENCE [LARGE SCALE GENOMIC DNA]</scope>
    <source>
        <strain evidence="1 2">DSM 19942</strain>
    </source>
</reference>